<dbReference type="InterPro" id="IPR011009">
    <property type="entry name" value="Kinase-like_dom_sf"/>
</dbReference>
<keyword evidence="7" id="KW-0675">Receptor</keyword>
<accession>A0A314XS31</accession>
<name>A0A314XS31_PRUYE</name>
<dbReference type="STRING" id="2094558.A0A314XS31"/>
<evidence type="ECO:0000256" key="2">
    <source>
        <dbReference type="ARBA" id="ARBA00022729"/>
    </source>
</evidence>
<dbReference type="GO" id="GO:0012505">
    <property type="term" value="C:endomembrane system"/>
    <property type="evidence" value="ECO:0007669"/>
    <property type="project" value="UniProtKB-SubCell"/>
</dbReference>
<evidence type="ECO:0000256" key="5">
    <source>
        <dbReference type="ARBA" id="ARBA00046288"/>
    </source>
</evidence>
<gene>
    <name evidence="7" type="ORF">Pyn_10730</name>
</gene>
<sequence length="270" mass="30565">MVGVPNLKRSELEAACEDFSNVIGSSPIGTVYKGTLSSGVEIAVASLLETSANCWCSNLELQYRKKIKTLSKVSHKNFVSLIGYCEEEEPFTRMMVFEYAPNGTLFEHLHIKEAEHLDWIMRMRIAMGVAYCLDYMHQLNPPIAHNNLNSSSVQLTEDYAPKVSEYSFWNETAEAEKESPGIKLFNTPSANRESNVYSFGVILFEMVTGRLPYSVDNGSLEDWASDYLRGEQPLKEMVDPTLESFQEAQLDRIGEVIRSCVHPTRNKDRQ</sequence>
<evidence type="ECO:0000259" key="6">
    <source>
        <dbReference type="PROSITE" id="PS50011"/>
    </source>
</evidence>
<dbReference type="Gene3D" id="1.10.510.10">
    <property type="entry name" value="Transferase(Phosphotransferase) domain 1"/>
    <property type="match status" value="1"/>
</dbReference>
<dbReference type="InterPro" id="IPR000719">
    <property type="entry name" value="Prot_kinase_dom"/>
</dbReference>
<keyword evidence="7" id="KW-0418">Kinase</keyword>
<dbReference type="Gene3D" id="3.30.200.20">
    <property type="entry name" value="Phosphorylase Kinase, domain 1"/>
    <property type="match status" value="1"/>
</dbReference>
<dbReference type="PANTHER" id="PTHR46084:SF4">
    <property type="entry name" value="PROTEIN KINASE DOMAIN-CONTAINING PROTEIN"/>
    <property type="match status" value="1"/>
</dbReference>
<protein>
    <submittedName>
        <fullName evidence="7">Putative inactive receptor-like protein kinase</fullName>
    </submittedName>
</protein>
<proteinExistence type="predicted"/>
<dbReference type="Pfam" id="PF07714">
    <property type="entry name" value="PK_Tyr_Ser-Thr"/>
    <property type="match status" value="1"/>
</dbReference>
<dbReference type="InterPro" id="IPR001245">
    <property type="entry name" value="Ser-Thr/Tyr_kinase_cat_dom"/>
</dbReference>
<evidence type="ECO:0000256" key="4">
    <source>
        <dbReference type="ARBA" id="ARBA00023136"/>
    </source>
</evidence>
<dbReference type="AlphaFoldDB" id="A0A314XS31"/>
<keyword evidence="2" id="KW-0732">Signal</keyword>
<keyword evidence="8" id="KW-1185">Reference proteome</keyword>
<dbReference type="SUPFAM" id="SSF56112">
    <property type="entry name" value="Protein kinase-like (PK-like)"/>
    <property type="match status" value="1"/>
</dbReference>
<dbReference type="FunFam" id="3.30.200.20:FF:000489">
    <property type="entry name" value="Inactive receptor-like serine/threonine-protein kinase"/>
    <property type="match status" value="1"/>
</dbReference>
<dbReference type="PROSITE" id="PS50011">
    <property type="entry name" value="PROTEIN_KINASE_DOM"/>
    <property type="match status" value="1"/>
</dbReference>
<organism evidence="7 8">
    <name type="scientific">Prunus yedoensis var. nudiflora</name>
    <dbReference type="NCBI Taxonomy" id="2094558"/>
    <lineage>
        <taxon>Eukaryota</taxon>
        <taxon>Viridiplantae</taxon>
        <taxon>Streptophyta</taxon>
        <taxon>Embryophyta</taxon>
        <taxon>Tracheophyta</taxon>
        <taxon>Spermatophyta</taxon>
        <taxon>Magnoliopsida</taxon>
        <taxon>eudicotyledons</taxon>
        <taxon>Gunneridae</taxon>
        <taxon>Pentapetalae</taxon>
        <taxon>rosids</taxon>
        <taxon>fabids</taxon>
        <taxon>Rosales</taxon>
        <taxon>Rosaceae</taxon>
        <taxon>Amygdaloideae</taxon>
        <taxon>Amygdaleae</taxon>
        <taxon>Prunus</taxon>
    </lineage>
</organism>
<dbReference type="EMBL" id="PJQY01001966">
    <property type="protein sequence ID" value="PQP97734.1"/>
    <property type="molecule type" value="Genomic_DNA"/>
</dbReference>
<dbReference type="GO" id="GO:0005524">
    <property type="term" value="F:ATP binding"/>
    <property type="evidence" value="ECO:0007669"/>
    <property type="project" value="InterPro"/>
</dbReference>
<dbReference type="GO" id="GO:0004672">
    <property type="term" value="F:protein kinase activity"/>
    <property type="evidence" value="ECO:0007669"/>
    <property type="project" value="InterPro"/>
</dbReference>
<evidence type="ECO:0000256" key="1">
    <source>
        <dbReference type="ARBA" id="ARBA00022692"/>
    </source>
</evidence>
<feature type="domain" description="Protein kinase" evidence="6">
    <location>
        <begin position="17"/>
        <end position="270"/>
    </location>
</feature>
<dbReference type="Proteomes" id="UP000250321">
    <property type="component" value="Unassembled WGS sequence"/>
</dbReference>
<evidence type="ECO:0000313" key="8">
    <source>
        <dbReference type="Proteomes" id="UP000250321"/>
    </source>
</evidence>
<dbReference type="PANTHER" id="PTHR46084">
    <property type="entry name" value="PROTEIN MALE DISCOVERER 2"/>
    <property type="match status" value="1"/>
</dbReference>
<dbReference type="OrthoDB" id="291737at2759"/>
<comment type="caution">
    <text evidence="7">The sequence shown here is derived from an EMBL/GenBank/DDBJ whole genome shotgun (WGS) entry which is preliminary data.</text>
</comment>
<evidence type="ECO:0000313" key="7">
    <source>
        <dbReference type="EMBL" id="PQP97734.1"/>
    </source>
</evidence>
<comment type="subcellular location">
    <subcellularLocation>
        <location evidence="5">Endomembrane system</location>
        <topology evidence="5">Single-pass type I membrane protein</topology>
    </subcellularLocation>
</comment>
<reference evidence="7 8" key="1">
    <citation type="submission" date="2018-02" db="EMBL/GenBank/DDBJ databases">
        <title>Draft genome of wild Prunus yedoensis var. nudiflora.</title>
        <authorList>
            <person name="Baek S."/>
            <person name="Kim J.-H."/>
            <person name="Choi K."/>
            <person name="Kim G.-B."/>
            <person name="Cho A."/>
            <person name="Jang H."/>
            <person name="Shin C.-H."/>
            <person name="Yu H.-J."/>
            <person name="Mun J.-H."/>
        </authorList>
    </citation>
    <scope>NUCLEOTIDE SEQUENCE [LARGE SCALE GENOMIC DNA]</scope>
    <source>
        <strain evidence="8">cv. Jeju island</strain>
        <tissue evidence="7">Leaf</tissue>
    </source>
</reference>
<keyword evidence="1" id="KW-0812">Transmembrane</keyword>
<keyword evidence="4" id="KW-0472">Membrane</keyword>
<keyword evidence="3" id="KW-1133">Transmembrane helix</keyword>
<keyword evidence="7" id="KW-0808">Transferase</keyword>
<evidence type="ECO:0000256" key="3">
    <source>
        <dbReference type="ARBA" id="ARBA00022989"/>
    </source>
</evidence>